<organism evidence="9 10">
    <name type="scientific">Schistosoma japonicum</name>
    <name type="common">Blood fluke</name>
    <dbReference type="NCBI Taxonomy" id="6182"/>
    <lineage>
        <taxon>Eukaryota</taxon>
        <taxon>Metazoa</taxon>
        <taxon>Spiralia</taxon>
        <taxon>Lophotrochozoa</taxon>
        <taxon>Platyhelminthes</taxon>
        <taxon>Trematoda</taxon>
        <taxon>Digenea</taxon>
        <taxon>Strigeidida</taxon>
        <taxon>Schistosomatoidea</taxon>
        <taxon>Schistosomatidae</taxon>
        <taxon>Schistosoma</taxon>
    </lineage>
</organism>
<dbReference type="OrthoDB" id="515401at2759"/>
<evidence type="ECO:0000256" key="2">
    <source>
        <dbReference type="ARBA" id="ARBA00022723"/>
    </source>
</evidence>
<keyword evidence="4" id="KW-0862">Zinc</keyword>
<dbReference type="AlphaFoldDB" id="A0A4Z2DL02"/>
<feature type="domain" description="GATA-type" evidence="8">
    <location>
        <begin position="462"/>
        <end position="515"/>
    </location>
</feature>
<dbReference type="GO" id="GO:0000978">
    <property type="term" value="F:RNA polymerase II cis-regulatory region sequence-specific DNA binding"/>
    <property type="evidence" value="ECO:0007669"/>
    <property type="project" value="TreeGrafter"/>
</dbReference>
<dbReference type="GO" id="GO:0008270">
    <property type="term" value="F:zinc ion binding"/>
    <property type="evidence" value="ECO:0007669"/>
    <property type="project" value="UniProtKB-KW"/>
</dbReference>
<dbReference type="InterPro" id="IPR013088">
    <property type="entry name" value="Znf_NHR/GATA"/>
</dbReference>
<proteinExistence type="predicted"/>
<dbReference type="SUPFAM" id="SSF57716">
    <property type="entry name" value="Glucocorticoid receptor-like (DNA-binding domain)"/>
    <property type="match status" value="1"/>
</dbReference>
<dbReference type="GO" id="GO:0000122">
    <property type="term" value="P:negative regulation of transcription by RNA polymerase II"/>
    <property type="evidence" value="ECO:0007669"/>
    <property type="project" value="TreeGrafter"/>
</dbReference>
<sequence>MFNTVTSNSLLQLQNYSYQYNQHNNVTTTSENEKVCNTHNKLTTSQGATDIRNLSCQINNKIRNHNDYSVSEYEYQRCNFHYNDFLNIEDKLIYFNPLSNCFTDTYQSPCPPYSFPSINANDFMPKYSIKSDVEFDNMNNSPINNFGNQLSKCKQESIETLRNNSSTLNSKTTFHSTLIDSHEEYNNSDNTNENTNISLFNSFEPNYSSEYETSKLHLSENTMLRRAIHMNSSLNQRDYTEMRRRYAETNIEDTQLSVNKFFPKGNQECVKCGEQIYSDGRPDGTGHYFCNRCNQQKREQREEPKESKDRLAIKNEDDEFEDDDDDDEQEEDEEVDDEERNVKDPPKTFSTNWLSTSKSISCPNNLDSKVSIEDDLKVSIALGRTDCNNIKTNNLINYGVNNESNESKLNSYESFNETSRNILKDPAFLSNTPFSYSPLSCRRAFRSGIGKSFSTRKSQNNKRIGLICSNCGTTQTTLWRRNLDGRPVCNACGLYQKLHGRTRPISMRKDAIQTRKRKSKKRKDYSLTVAVAAAAAAAAASVVSVTGSSSPSTPVVPTLPNPFYWRHCSATDLRQPNKISALNSDLFRPTDSDLLPMPESFSRFIPGQLSVLRNKIPEDSVCFPTSNQYKKEFIESEMINHNKSICGRKLIHSTNPSNSINSELNSYDDYEKPMSNYHNYQAELTYHLQKHFTLQPNQLNIYSNPCLNNDNLCLSTSMDYQRNHQQEPHFSTSSSSSSSSNNQQCDYPTYQHYEGYNNYPENHRPLLQSVQNNLLFNSLDVTEKNLHVVDELPPNSLETSLDNVNNNTLDTYHFLSPNRQHVNYPKQLQQQNQQSNLFIQSLSERNPKSLSHFSAEYTTNKMLWNKSDLSLSSSSSSNTDNPHDTNSIKNRHLLKQSHGEIYALSNQHRINNYLDDM</sequence>
<accession>A0A4Z2DL02</accession>
<protein>
    <submittedName>
        <fullName evidence="9">Transcription factor GATA-4</fullName>
    </submittedName>
</protein>
<evidence type="ECO:0000256" key="6">
    <source>
        <dbReference type="PROSITE-ProRule" id="PRU00094"/>
    </source>
</evidence>
<dbReference type="PANTHER" id="PTHR10071">
    <property type="entry name" value="TRANSCRIPTION FACTOR GATA FAMILY MEMBER"/>
    <property type="match status" value="1"/>
</dbReference>
<dbReference type="InterPro" id="IPR039355">
    <property type="entry name" value="Transcription_factor_GATA"/>
</dbReference>
<dbReference type="PRINTS" id="PR00619">
    <property type="entry name" value="GATAZNFINGER"/>
</dbReference>
<dbReference type="CDD" id="cd00202">
    <property type="entry name" value="ZnF_GATA"/>
    <property type="match status" value="1"/>
</dbReference>
<dbReference type="PROSITE" id="PS50114">
    <property type="entry name" value="GATA_ZN_FINGER_2"/>
    <property type="match status" value="2"/>
</dbReference>
<evidence type="ECO:0000256" key="5">
    <source>
        <dbReference type="ARBA" id="ARBA00023242"/>
    </source>
</evidence>
<feature type="compositionally biased region" description="Low complexity" evidence="7">
    <location>
        <begin position="731"/>
        <end position="740"/>
    </location>
</feature>
<evidence type="ECO:0000313" key="10">
    <source>
        <dbReference type="Proteomes" id="UP000311919"/>
    </source>
</evidence>
<dbReference type="GO" id="GO:0045944">
    <property type="term" value="P:positive regulation of transcription by RNA polymerase II"/>
    <property type="evidence" value="ECO:0007669"/>
    <property type="project" value="TreeGrafter"/>
</dbReference>
<feature type="region of interest" description="Disordered" evidence="7">
    <location>
        <begin position="724"/>
        <end position="758"/>
    </location>
</feature>
<evidence type="ECO:0000259" key="8">
    <source>
        <dbReference type="PROSITE" id="PS50114"/>
    </source>
</evidence>
<dbReference type="GO" id="GO:0000981">
    <property type="term" value="F:DNA-binding transcription factor activity, RNA polymerase II-specific"/>
    <property type="evidence" value="ECO:0007669"/>
    <property type="project" value="TreeGrafter"/>
</dbReference>
<dbReference type="GO" id="GO:0045165">
    <property type="term" value="P:cell fate commitment"/>
    <property type="evidence" value="ECO:0007669"/>
    <property type="project" value="TreeGrafter"/>
</dbReference>
<dbReference type="SMART" id="SM00401">
    <property type="entry name" value="ZnF_GATA"/>
    <property type="match status" value="1"/>
</dbReference>
<dbReference type="EMBL" id="SKCS01000095">
    <property type="protein sequence ID" value="TNN17183.1"/>
    <property type="molecule type" value="Genomic_DNA"/>
</dbReference>
<gene>
    <name evidence="9" type="ORF">EWB00_011305</name>
</gene>
<feature type="compositionally biased region" description="Acidic residues" evidence="7">
    <location>
        <begin position="316"/>
        <end position="339"/>
    </location>
</feature>
<evidence type="ECO:0000256" key="7">
    <source>
        <dbReference type="SAM" id="MobiDB-lite"/>
    </source>
</evidence>
<keyword evidence="2" id="KW-0479">Metal-binding</keyword>
<keyword evidence="5" id="KW-0539">Nucleus</keyword>
<evidence type="ECO:0000313" key="9">
    <source>
        <dbReference type="EMBL" id="TNN17183.1"/>
    </source>
</evidence>
<comment type="caution">
    <text evidence="9">The sequence shown here is derived from an EMBL/GenBank/DDBJ whole genome shotgun (WGS) entry which is preliminary data.</text>
</comment>
<keyword evidence="3 6" id="KW-0863">Zinc-finger</keyword>
<dbReference type="FunFam" id="3.30.50.10:FF:000002">
    <property type="entry name" value="Gata transcription factor gatad"/>
    <property type="match status" value="1"/>
</dbReference>
<name>A0A4Z2DL02_SCHJA</name>
<feature type="domain" description="GATA-type" evidence="8">
    <location>
        <begin position="263"/>
        <end position="293"/>
    </location>
</feature>
<dbReference type="STRING" id="6182.A0A4Z2DL02"/>
<dbReference type="GO" id="GO:0005634">
    <property type="term" value="C:nucleus"/>
    <property type="evidence" value="ECO:0007669"/>
    <property type="project" value="UniProtKB-SubCell"/>
</dbReference>
<feature type="region of interest" description="Disordered" evidence="7">
    <location>
        <begin position="296"/>
        <end position="350"/>
    </location>
</feature>
<dbReference type="Gene3D" id="3.30.50.10">
    <property type="entry name" value="Erythroid Transcription Factor GATA-1, subunit A"/>
    <property type="match status" value="1"/>
</dbReference>
<dbReference type="PANTHER" id="PTHR10071:SF281">
    <property type="entry name" value="BOX A-BINDING FACTOR-RELATED"/>
    <property type="match status" value="1"/>
</dbReference>
<evidence type="ECO:0000256" key="4">
    <source>
        <dbReference type="ARBA" id="ARBA00022833"/>
    </source>
</evidence>
<feature type="compositionally biased region" description="Polar residues" evidence="7">
    <location>
        <begin position="878"/>
        <end position="888"/>
    </location>
</feature>
<dbReference type="InterPro" id="IPR000679">
    <property type="entry name" value="Znf_GATA"/>
</dbReference>
<keyword evidence="10" id="KW-1185">Reference proteome</keyword>
<feature type="region of interest" description="Disordered" evidence="7">
    <location>
        <begin position="869"/>
        <end position="888"/>
    </location>
</feature>
<dbReference type="Proteomes" id="UP000311919">
    <property type="component" value="Unassembled WGS sequence"/>
</dbReference>
<dbReference type="Pfam" id="PF00320">
    <property type="entry name" value="GATA"/>
    <property type="match status" value="1"/>
</dbReference>
<feature type="compositionally biased region" description="Basic and acidic residues" evidence="7">
    <location>
        <begin position="296"/>
        <end position="315"/>
    </location>
</feature>
<dbReference type="PROSITE" id="PS00344">
    <property type="entry name" value="GATA_ZN_FINGER_1"/>
    <property type="match status" value="1"/>
</dbReference>
<comment type="subcellular location">
    <subcellularLocation>
        <location evidence="1">Nucleus</location>
    </subcellularLocation>
</comment>
<evidence type="ECO:0000256" key="1">
    <source>
        <dbReference type="ARBA" id="ARBA00004123"/>
    </source>
</evidence>
<reference evidence="9 10" key="1">
    <citation type="submission" date="2019-03" db="EMBL/GenBank/DDBJ databases">
        <title>An improved genome assembly of the fluke Schistosoma japonicum.</title>
        <authorList>
            <person name="Hu W."/>
            <person name="Luo F."/>
            <person name="Yin M."/>
            <person name="Mo X."/>
            <person name="Sun C."/>
            <person name="Wu Q."/>
            <person name="Zhu B."/>
            <person name="Xiang M."/>
            <person name="Wang J."/>
            <person name="Wang Y."/>
            <person name="Zhang T."/>
            <person name="Xu B."/>
            <person name="Zheng H."/>
            <person name="Feng Z."/>
        </authorList>
    </citation>
    <scope>NUCLEOTIDE SEQUENCE [LARGE SCALE GENOMIC DNA]</scope>
    <source>
        <strain evidence="9">HuSjv2</strain>
        <tissue evidence="9">Worms</tissue>
    </source>
</reference>
<evidence type="ECO:0000256" key="3">
    <source>
        <dbReference type="ARBA" id="ARBA00022771"/>
    </source>
</evidence>